<gene>
    <name evidence="11" type="ORF">CFOL_v3_11284</name>
</gene>
<dbReference type="Pfam" id="PF00097">
    <property type="entry name" value="zf-C3HC4"/>
    <property type="match status" value="1"/>
</dbReference>
<dbReference type="PROSITE" id="PS51192">
    <property type="entry name" value="HELICASE_ATP_BIND_1"/>
    <property type="match status" value="1"/>
</dbReference>
<dbReference type="CDD" id="cd18793">
    <property type="entry name" value="SF2_C_SNF"/>
    <property type="match status" value="1"/>
</dbReference>
<name>A0A1Q3BID9_CEPFO</name>
<organism evidence="11 12">
    <name type="scientific">Cephalotus follicularis</name>
    <name type="common">Albany pitcher plant</name>
    <dbReference type="NCBI Taxonomy" id="3775"/>
    <lineage>
        <taxon>Eukaryota</taxon>
        <taxon>Viridiplantae</taxon>
        <taxon>Streptophyta</taxon>
        <taxon>Embryophyta</taxon>
        <taxon>Tracheophyta</taxon>
        <taxon>Spermatophyta</taxon>
        <taxon>Magnoliopsida</taxon>
        <taxon>eudicotyledons</taxon>
        <taxon>Gunneridae</taxon>
        <taxon>Pentapetalae</taxon>
        <taxon>rosids</taxon>
        <taxon>fabids</taxon>
        <taxon>Oxalidales</taxon>
        <taxon>Cephalotaceae</taxon>
        <taxon>Cephalotus</taxon>
    </lineage>
</organism>
<proteinExistence type="inferred from homology"/>
<dbReference type="GO" id="GO:0008270">
    <property type="term" value="F:zinc ion binding"/>
    <property type="evidence" value="ECO:0007669"/>
    <property type="project" value="UniProtKB-KW"/>
</dbReference>
<dbReference type="Pfam" id="PF00271">
    <property type="entry name" value="Helicase_C"/>
    <property type="match status" value="1"/>
</dbReference>
<dbReference type="SMART" id="SM00487">
    <property type="entry name" value="DEXDc"/>
    <property type="match status" value="1"/>
</dbReference>
<dbReference type="Gene3D" id="3.30.40.10">
    <property type="entry name" value="Zinc/RING finger domain, C3HC4 (zinc finger)"/>
    <property type="match status" value="2"/>
</dbReference>
<feature type="region of interest" description="Disordered" evidence="7">
    <location>
        <begin position="501"/>
        <end position="526"/>
    </location>
</feature>
<dbReference type="InterPro" id="IPR048695">
    <property type="entry name" value="SHPRH_helical_2nd"/>
</dbReference>
<feature type="domain" description="Helicase C-terminal" evidence="10">
    <location>
        <begin position="1506"/>
        <end position="1676"/>
    </location>
</feature>
<dbReference type="OrthoDB" id="423559at2759"/>
<dbReference type="GO" id="GO:0016787">
    <property type="term" value="F:hydrolase activity"/>
    <property type="evidence" value="ECO:0007669"/>
    <property type="project" value="UniProtKB-KW"/>
</dbReference>
<feature type="region of interest" description="Disordered" evidence="7">
    <location>
        <begin position="1368"/>
        <end position="1401"/>
    </location>
</feature>
<dbReference type="EMBL" id="BDDD01000586">
    <property type="protein sequence ID" value="GAV67780.1"/>
    <property type="molecule type" value="Genomic_DNA"/>
</dbReference>
<dbReference type="Pfam" id="PF21325">
    <property type="entry name" value="SHPRH_helical-1st"/>
    <property type="match status" value="1"/>
</dbReference>
<dbReference type="FunCoup" id="A0A1Q3BID9">
    <property type="interactions" value="2740"/>
</dbReference>
<feature type="compositionally biased region" description="Basic and acidic residues" evidence="7">
    <location>
        <begin position="506"/>
        <end position="526"/>
    </location>
</feature>
<dbReference type="InterPro" id="IPR052583">
    <property type="entry name" value="ATP-helicase/E3_Ub-Ligase"/>
</dbReference>
<dbReference type="GO" id="GO:0004386">
    <property type="term" value="F:helicase activity"/>
    <property type="evidence" value="ECO:0007669"/>
    <property type="project" value="UniProtKB-KW"/>
</dbReference>
<evidence type="ECO:0000256" key="6">
    <source>
        <dbReference type="PROSITE-ProRule" id="PRU00175"/>
    </source>
</evidence>
<dbReference type="Gene3D" id="3.40.50.10810">
    <property type="entry name" value="Tandem AAA-ATPase domain"/>
    <property type="match status" value="2"/>
</dbReference>
<keyword evidence="4" id="KW-0378">Hydrolase</keyword>
<keyword evidence="12" id="KW-1185">Reference proteome</keyword>
<evidence type="ECO:0000256" key="7">
    <source>
        <dbReference type="SAM" id="MobiDB-lite"/>
    </source>
</evidence>
<evidence type="ECO:0000313" key="12">
    <source>
        <dbReference type="Proteomes" id="UP000187406"/>
    </source>
</evidence>
<dbReference type="Proteomes" id="UP000187406">
    <property type="component" value="Unassembled WGS sequence"/>
</dbReference>
<dbReference type="SUPFAM" id="SSF57850">
    <property type="entry name" value="RING/U-box"/>
    <property type="match status" value="1"/>
</dbReference>
<evidence type="ECO:0000313" key="11">
    <source>
        <dbReference type="EMBL" id="GAV67780.1"/>
    </source>
</evidence>
<dbReference type="InterPro" id="IPR014001">
    <property type="entry name" value="Helicase_ATP-bd"/>
</dbReference>
<dbReference type="SMART" id="SM00184">
    <property type="entry name" value="RING"/>
    <property type="match status" value="1"/>
</dbReference>
<dbReference type="InterPro" id="IPR018957">
    <property type="entry name" value="Znf_C3HC4_RING-type"/>
</dbReference>
<dbReference type="InterPro" id="IPR019787">
    <property type="entry name" value="Znf_PHD-finger"/>
</dbReference>
<feature type="domain" description="RING-type" evidence="8">
    <location>
        <begin position="1408"/>
        <end position="1457"/>
    </location>
</feature>
<dbReference type="PANTHER" id="PTHR45865">
    <property type="entry name" value="E3 UBIQUITIN-PROTEIN LIGASE SHPRH FAMILY MEMBER"/>
    <property type="match status" value="1"/>
</dbReference>
<dbReference type="SUPFAM" id="SSF57903">
    <property type="entry name" value="FYVE/PHD zinc finger"/>
    <property type="match status" value="1"/>
</dbReference>
<evidence type="ECO:0000256" key="4">
    <source>
        <dbReference type="ARBA" id="ARBA00022801"/>
    </source>
</evidence>
<dbReference type="PANTHER" id="PTHR45865:SF1">
    <property type="entry name" value="E3 UBIQUITIN-PROTEIN LIGASE SHPRH"/>
    <property type="match status" value="1"/>
</dbReference>
<dbReference type="InterPro" id="IPR011011">
    <property type="entry name" value="Znf_FYVE_PHD"/>
</dbReference>
<feature type="domain" description="Helicase ATP-binding" evidence="9">
    <location>
        <begin position="546"/>
        <end position="710"/>
    </location>
</feature>
<dbReference type="InterPro" id="IPR019786">
    <property type="entry name" value="Zinc_finger_PHD-type_CS"/>
</dbReference>
<dbReference type="STRING" id="3775.A0A1Q3BID9"/>
<dbReference type="InterPro" id="IPR000330">
    <property type="entry name" value="SNF2_N"/>
</dbReference>
<dbReference type="InterPro" id="IPR001650">
    <property type="entry name" value="Helicase_C-like"/>
</dbReference>
<keyword evidence="11" id="KW-0547">Nucleotide-binding</keyword>
<dbReference type="CDD" id="cd18070">
    <property type="entry name" value="DEXQc_SHPRH"/>
    <property type="match status" value="1"/>
</dbReference>
<evidence type="ECO:0000259" key="8">
    <source>
        <dbReference type="PROSITE" id="PS50089"/>
    </source>
</evidence>
<dbReference type="Pfam" id="PF00628">
    <property type="entry name" value="PHD"/>
    <property type="match status" value="1"/>
</dbReference>
<dbReference type="InterPro" id="IPR049730">
    <property type="entry name" value="SNF2/RAD54-like_C"/>
</dbReference>
<dbReference type="InterPro" id="IPR027417">
    <property type="entry name" value="P-loop_NTPase"/>
</dbReference>
<dbReference type="SUPFAM" id="SSF52540">
    <property type="entry name" value="P-loop containing nucleoside triphosphate hydrolases"/>
    <property type="match status" value="2"/>
</dbReference>
<keyword evidence="11" id="KW-0347">Helicase</keyword>
<dbReference type="Gene3D" id="3.40.50.300">
    <property type="entry name" value="P-loop containing nucleotide triphosphate hydrolases"/>
    <property type="match status" value="1"/>
</dbReference>
<dbReference type="GO" id="GO:0005524">
    <property type="term" value="F:ATP binding"/>
    <property type="evidence" value="ECO:0007669"/>
    <property type="project" value="InterPro"/>
</dbReference>
<comment type="similarity">
    <text evidence="1">Belongs to the SNF2/RAD54 helicase family. RAD16 subfamily.</text>
</comment>
<reference evidence="12" key="1">
    <citation type="submission" date="2016-04" db="EMBL/GenBank/DDBJ databases">
        <title>Cephalotus genome sequencing.</title>
        <authorList>
            <person name="Fukushima K."/>
            <person name="Hasebe M."/>
            <person name="Fang X."/>
        </authorList>
    </citation>
    <scope>NUCLEOTIDE SEQUENCE [LARGE SCALE GENOMIC DNA]</scope>
    <source>
        <strain evidence="12">cv. St1</strain>
    </source>
</reference>
<evidence type="ECO:0000259" key="9">
    <source>
        <dbReference type="PROSITE" id="PS51192"/>
    </source>
</evidence>
<evidence type="ECO:0000256" key="2">
    <source>
        <dbReference type="ARBA" id="ARBA00022723"/>
    </source>
</evidence>
<dbReference type="SMART" id="SM00490">
    <property type="entry name" value="HELICc"/>
    <property type="match status" value="1"/>
</dbReference>
<comment type="caution">
    <text evidence="11">The sequence shown here is derived from an EMBL/GenBank/DDBJ whole genome shotgun (WGS) entry which is preliminary data.</text>
</comment>
<evidence type="ECO:0000256" key="1">
    <source>
        <dbReference type="ARBA" id="ARBA00008438"/>
    </source>
</evidence>
<dbReference type="InParanoid" id="A0A1Q3BID9"/>
<evidence type="ECO:0000256" key="5">
    <source>
        <dbReference type="ARBA" id="ARBA00022833"/>
    </source>
</evidence>
<dbReference type="Pfam" id="PF00176">
    <property type="entry name" value="SNF2-rel_dom"/>
    <property type="match status" value="1"/>
</dbReference>
<dbReference type="PROSITE" id="PS51194">
    <property type="entry name" value="HELICASE_CTER"/>
    <property type="match status" value="1"/>
</dbReference>
<evidence type="ECO:0000256" key="3">
    <source>
        <dbReference type="ARBA" id="ARBA00022771"/>
    </source>
</evidence>
<dbReference type="PROSITE" id="PS01359">
    <property type="entry name" value="ZF_PHD_1"/>
    <property type="match status" value="1"/>
</dbReference>
<dbReference type="InterPro" id="IPR001841">
    <property type="entry name" value="Znf_RING"/>
</dbReference>
<dbReference type="InterPro" id="IPR048686">
    <property type="entry name" value="SHPRH_helical_1st"/>
</dbReference>
<dbReference type="InterPro" id="IPR013083">
    <property type="entry name" value="Znf_RING/FYVE/PHD"/>
</dbReference>
<accession>A0A1Q3BID9</accession>
<evidence type="ECO:0000259" key="10">
    <source>
        <dbReference type="PROSITE" id="PS51194"/>
    </source>
</evidence>
<keyword evidence="5" id="KW-0862">Zinc</keyword>
<feature type="compositionally biased region" description="Polar residues" evidence="7">
    <location>
        <begin position="1386"/>
        <end position="1399"/>
    </location>
</feature>
<dbReference type="InterPro" id="IPR001965">
    <property type="entry name" value="Znf_PHD"/>
</dbReference>
<dbReference type="Pfam" id="PF21324">
    <property type="entry name" value="SHPRH_helical-2nd"/>
    <property type="match status" value="1"/>
</dbReference>
<keyword evidence="11" id="KW-0067">ATP-binding</keyword>
<sequence>MIFSCRFNNTLKLNSAKYVFQVTFFNFTTRRVSETSPTSLSLTTFTATVMGRRKQSQPHRSVGISIDNHSTSKEELDAKKAPVTKQVHEKYVYVEKPYYVDIDKTNWASNEHHDISEVVLTNLDLRKDFTGFRIHGDFYKDTKFNLRFRVCNMNEFIPRIKLGHWPVLSSSDVSLELIEKCTMEDVEKDKVILSGSFDGPNEGLSGLVHLASLKFLTLRPVLGPTFSNDFLSLRVRVEILNTAFDACESLLDNTRQLWGKSMMNVMAWLRPEVITSEARYGVSTSAEIEIDLLQEMEDCTSNSRRRAMFDVAGFYEAIKPSKEMPLLTNDIPDLLPVLRPYQLRAAYWMVQREKGDFGSLDEKKRNQFLYPLCMPVDFLDTDSKMFYNPFSGNVSLHMERSSAYVLGGILADEMGLGKTVEVLACIFAHPKPPSEGGVLTDTVVQVAEDQKILPKRAKTERVECICGAVSESRKYKGLWVQCDVCDAWQHADCVGYAPRGKARKANGREDNKSTDKSQKRTGKKDRTNIIERDGEYICQLCSKLIEASISPVATGATLIICPASILRQWHAEIMRHTRPGSLKTYVYDGVRSTSLSNTTAVDISELVSADIVLTTYDVLKEDLSHDSDRHVGVRHFLRYEKRYPVVPTLLTRIYWWRICLDEAQMVESNAAAATEMAMRLYSKHCWCITGTPIQRKLDDLSGLLRFLKASPFNVSRWWIDVIRDPYERRDRGAMEFTHKFFKQLMWRSSKLHIADELQLPPQEECFSWLTFSPIEEHFYQRQHETCVSYACEVIESLKDDILKRKVPGGCVSSDTASDTIITHAEAAKLLNSLLKLRQACCHPQVGSYGLRSLQQNPMTMDEILEALIDKTKTEGEEALRMIVVAVNGLAAIAIIKNKLSDAVLLYKEALDLTEEHKEDFRLDPLLNIHIHHNLAEIIPMVTNCSEHLPSEKQLPGTYGEVFKLHSVEKCGQNASKRQKVSVKDDSDLAIDAKHIPTTSGLSENGVHGHQQCDEGRFSDKFLRMECENLEKKYLSLFSSKLSVAQQEFRKSYMQVCTAINESKDEKFWWLEPLNYAEQDKDFSSELIKKIEDAIAGSLNSSMSSQISKRFRSISSLKYHIQTGLELLEACRETLLNRLLEIDQTMEKPKEEDIERVRYCRYCYAIDDGPTCIHCDLDELFKAYEARIFRLNKLGKDSISSAEEAIELQKRTSERNRYLSQQTKSSISSSVGNKEFGKRKITERVLVSKSASELEIVLGVIKSYCKAQLGRDGMLAATKQINNLEGMRKEYSHARSLAIAQAQFLHAHDELKMATSRLHLRENENDKTIDALSPNELDSASVVHTNEKFMSMTLLSSIKGKLRYLKGLMQSSQKSPSGSSDTSLLSQEMTTLSTSEQTSEGLPKADEACPICQERLSNQKMVFQCGHLTCCKCLFAMTEKRLHDGQVQHKWIMCPICRQPTDVGNIAYVDERQNRYCNSSMAHTVQGCELSEASLTVQGSYGTKIEAVTRRILWIKLADPKAKVLVFSSWNDVLDMLEHAFAANDITYIRMKGGRKSHLAISEFREQKSGAKTTRKRRAEQSESSTIQVLLILIQHGANGLNLLEAQHVVLVEPLLNPAVEAQAISRVHRIGQENKTFIHRFVVKNTVEESIYKLNRSRNNNSFISGNTNNKDQPLLTLKDVESLFSVVPPPAPESEEKPTESLRHLPPSMAAAIAAERRLKEQTLLSL</sequence>
<keyword evidence="3 6" id="KW-0863">Zinc-finger</keyword>
<keyword evidence="2" id="KW-0479">Metal-binding</keyword>
<dbReference type="PROSITE" id="PS50089">
    <property type="entry name" value="ZF_RING_2"/>
    <property type="match status" value="1"/>
</dbReference>
<dbReference type="SMART" id="SM00249">
    <property type="entry name" value="PHD"/>
    <property type="match status" value="1"/>
</dbReference>
<protein>
    <submittedName>
        <fullName evidence="11">SNF2_N domain-containing protein/Helicase_C domain-containing protein/zf-C3HC4_2 domain-containing protein</fullName>
    </submittedName>
</protein>
<feature type="compositionally biased region" description="Low complexity" evidence="7">
    <location>
        <begin position="1370"/>
        <end position="1385"/>
    </location>
</feature>
<dbReference type="InterPro" id="IPR038718">
    <property type="entry name" value="SNF2-like_sf"/>
</dbReference>